<dbReference type="Proteomes" id="UP000005275">
    <property type="component" value="Chromosome"/>
</dbReference>
<organism evidence="1 2">
    <name type="scientific">Marichromatium purpuratum 984</name>
    <dbReference type="NCBI Taxonomy" id="765910"/>
    <lineage>
        <taxon>Bacteria</taxon>
        <taxon>Pseudomonadati</taxon>
        <taxon>Pseudomonadota</taxon>
        <taxon>Gammaproteobacteria</taxon>
        <taxon>Chromatiales</taxon>
        <taxon>Chromatiaceae</taxon>
        <taxon>Marichromatium</taxon>
    </lineage>
</organism>
<protein>
    <submittedName>
        <fullName evidence="1">Elements of external origin</fullName>
    </submittedName>
</protein>
<dbReference type="STRING" id="765910.MARPU_05755"/>
<name>W0E2V9_MARPU</name>
<proteinExistence type="predicted"/>
<dbReference type="Pfam" id="PF03864">
    <property type="entry name" value="Phage_cap_E"/>
    <property type="match status" value="1"/>
</dbReference>
<evidence type="ECO:0000313" key="2">
    <source>
        <dbReference type="Proteomes" id="UP000005275"/>
    </source>
</evidence>
<sequence length="316" mass="34626">MDLYRDYFTREQLLLSLAQAQYIPGQLAEHFETLEDVYSTSIPIEELAKDAVSPSDPVPRGAPSDPMALGKARVVPFETKTYSREIPVLADSVLNARRPGSMGAEVMAHRRDRAAEKLRNWADIQHEWLRVSCVNAPSNAFGTAPGDAVVAFGANDSAIRSALHTSVVQPLEAALDGLTYTGIDAYCSDAFWLGLIESKTIKETYLGYAAAAELRGQTANSFVYGDIAWHRYRPQGGIKIADGRCKIVPRGVPGLLVQAFAPDDTNESVGEGLASEPYYLRAFPIPDDKGWRLKMQTHPVMVCTRPEAIQTLKLTA</sequence>
<dbReference type="HOGENOM" id="CLU_067025_0_0_6"/>
<dbReference type="AlphaFoldDB" id="W0E2V9"/>
<dbReference type="eggNOG" id="ENOG502Z7JG">
    <property type="taxonomic scope" value="Bacteria"/>
</dbReference>
<evidence type="ECO:0000313" key="1">
    <source>
        <dbReference type="EMBL" id="AHF03436.1"/>
    </source>
</evidence>
<dbReference type="InterPro" id="IPR005564">
    <property type="entry name" value="Major_capsid_GpE"/>
</dbReference>
<dbReference type="KEGG" id="mpur:MARPU_05755"/>
<accession>W0E2V9</accession>
<keyword evidence="2" id="KW-1185">Reference proteome</keyword>
<dbReference type="EMBL" id="CP007031">
    <property type="protein sequence ID" value="AHF03436.1"/>
    <property type="molecule type" value="Genomic_DNA"/>
</dbReference>
<gene>
    <name evidence="1" type="ORF">MARPU_05755</name>
</gene>
<reference evidence="1 2" key="1">
    <citation type="submission" date="2013-12" db="EMBL/GenBank/DDBJ databases">
        <authorList>
            <consortium name="DOE Joint Genome Institute"/>
            <person name="Bryant D.A."/>
            <person name="Huntemann M."/>
            <person name="Han J."/>
            <person name="Chen A."/>
            <person name="Kyrpides N."/>
            <person name="Mavromatis K."/>
            <person name="Markowitz V."/>
            <person name="Palaniappan K."/>
            <person name="Ivanova N."/>
            <person name="Schaumberg A."/>
            <person name="Pati A."/>
            <person name="Liolios K."/>
            <person name="Nordberg H.P."/>
            <person name="Cantor M.N."/>
            <person name="Hua S.X."/>
            <person name="Woyke T."/>
        </authorList>
    </citation>
    <scope>NUCLEOTIDE SEQUENCE [LARGE SCALE GENOMIC DNA]</scope>
    <source>
        <strain evidence="1 2">984</strain>
    </source>
</reference>
<dbReference type="RefSeq" id="WP_005220705.1">
    <property type="nucleotide sequence ID" value="NZ_CP007031.1"/>
</dbReference>